<accession>A0A0H2RHW0</accession>
<feature type="region of interest" description="Disordered" evidence="3">
    <location>
        <begin position="496"/>
        <end position="533"/>
    </location>
</feature>
<keyword evidence="1" id="KW-0433">Leucine-rich repeat</keyword>
<evidence type="ECO:0000313" key="4">
    <source>
        <dbReference type="EMBL" id="KLO11419.1"/>
    </source>
</evidence>
<keyword evidence="5" id="KW-1185">Reference proteome</keyword>
<dbReference type="InterPro" id="IPR032675">
    <property type="entry name" value="LRR_dom_sf"/>
</dbReference>
<dbReference type="Gene3D" id="3.80.10.10">
    <property type="entry name" value="Ribonuclease Inhibitor"/>
    <property type="match status" value="3"/>
</dbReference>
<feature type="region of interest" description="Disordered" evidence="3">
    <location>
        <begin position="558"/>
        <end position="587"/>
    </location>
</feature>
<dbReference type="OrthoDB" id="1517790at2759"/>
<evidence type="ECO:0000256" key="1">
    <source>
        <dbReference type="ARBA" id="ARBA00022614"/>
    </source>
</evidence>
<dbReference type="GO" id="GO:0005737">
    <property type="term" value="C:cytoplasm"/>
    <property type="evidence" value="ECO:0007669"/>
    <property type="project" value="TreeGrafter"/>
</dbReference>
<dbReference type="InterPro" id="IPR050216">
    <property type="entry name" value="LRR_domain-containing"/>
</dbReference>
<dbReference type="STRING" id="27342.A0A0H2RHW0"/>
<feature type="compositionally biased region" description="Low complexity" evidence="3">
    <location>
        <begin position="21"/>
        <end position="33"/>
    </location>
</feature>
<dbReference type="PROSITE" id="PS51450">
    <property type="entry name" value="LRR"/>
    <property type="match status" value="2"/>
</dbReference>
<dbReference type="Proteomes" id="UP000053477">
    <property type="component" value="Unassembled WGS sequence"/>
</dbReference>
<feature type="compositionally biased region" description="Low complexity" evidence="3">
    <location>
        <begin position="573"/>
        <end position="585"/>
    </location>
</feature>
<dbReference type="InterPro" id="IPR003591">
    <property type="entry name" value="Leu-rich_rpt_typical-subtyp"/>
</dbReference>
<dbReference type="PANTHER" id="PTHR48051">
    <property type="match status" value="1"/>
</dbReference>
<keyword evidence="2" id="KW-0677">Repeat</keyword>
<name>A0A0H2RHW0_9AGAM</name>
<dbReference type="InterPro" id="IPR001611">
    <property type="entry name" value="Leu-rich_rpt"/>
</dbReference>
<feature type="compositionally biased region" description="Low complexity" evidence="3">
    <location>
        <begin position="41"/>
        <end position="58"/>
    </location>
</feature>
<evidence type="ECO:0000256" key="3">
    <source>
        <dbReference type="SAM" id="MobiDB-lite"/>
    </source>
</evidence>
<gene>
    <name evidence="4" type="ORF">SCHPADRAFT_998905</name>
</gene>
<dbReference type="AlphaFoldDB" id="A0A0H2RHW0"/>
<organism evidence="4 5">
    <name type="scientific">Schizopora paradoxa</name>
    <dbReference type="NCBI Taxonomy" id="27342"/>
    <lineage>
        <taxon>Eukaryota</taxon>
        <taxon>Fungi</taxon>
        <taxon>Dikarya</taxon>
        <taxon>Basidiomycota</taxon>
        <taxon>Agaricomycotina</taxon>
        <taxon>Agaricomycetes</taxon>
        <taxon>Hymenochaetales</taxon>
        <taxon>Schizoporaceae</taxon>
        <taxon>Schizopora</taxon>
    </lineage>
</organism>
<sequence>MSRLQRPKSSTTLRQQARAITPTTPSRSTASSRLNAPPTPSSTRTRSPVPKPSSSKVPSQDEGRISPAKEKISLKEQIALKRAEARKAMSKSGPSAEHSDVLEDELSVPSTSKRKEESVDELGRLGIRETINRARSTGNLNLSSRALVCLPSPLFEMHLGITPDPLKGVDEPEYPALEENPKRSRQQPSWFEAQDLLVVKAGYNEITALQPEICLFGNLKSLDFHGNKLESLPSSLSILSFLTTLDVSNNDLQEIHPAIFSLPALNTFNISHNNISSIPFSKFGCEIRLPNAVDTAFFSPETSRANVPLPKLHTLNASHNKLSSASIDSSRLPSALINLDLSGNNLGQSRDLIAALGKLRKLRDVHLEKTQLDDASFSSSSSDDFPNLQLLDLGETQVTERGIRNFFSGSARKEGLTFDITTSEPTPGELRVVVGKLVIKEAWEVEAEERYLKKQKSIVNIRGGNSQNAETPATGNVDKVPPLPVRAKEEWEIEAEQGLTTEVGRRRARMAASSSQSAKAEVPNPPPKETKVAEKEAWEIEAEQGLLTEGGRRRARALAAAAASKQEEDFEKSSQSSSSGSSLSSPNYYTAATRSLTLPSSAPPPKGHARAFSLASTPRLGRASNSDLAVPSPTLPLSTISKQSFSSTLRVLTLSNRRSDPTFVFPSETHLASVPDGELPCLEELYLESCSLNDFVQVSFDPEQEGAPSVVHRLNVLELIPKYFPSLNILELSYNAISSEGITPAALRSLLAPGLSKDASPKAKGLKVLRLRGNRLTSLEAFEDIASLFKGNRQVPEWRLEELDVRDNDINKIPVTMGLLPLDVFLVDGNTFRVPPRRVWEREGTKGLLNWLRGRIE</sequence>
<feature type="region of interest" description="Disordered" evidence="3">
    <location>
        <begin position="1"/>
        <end position="120"/>
    </location>
</feature>
<reference evidence="4 5" key="1">
    <citation type="submission" date="2015-04" db="EMBL/GenBank/DDBJ databases">
        <title>Complete genome sequence of Schizopora paradoxa KUC8140, a cosmopolitan wood degrader in East Asia.</title>
        <authorList>
            <consortium name="DOE Joint Genome Institute"/>
            <person name="Min B."/>
            <person name="Park H."/>
            <person name="Jang Y."/>
            <person name="Kim J.-J."/>
            <person name="Kim K.H."/>
            <person name="Pangilinan J."/>
            <person name="Lipzen A."/>
            <person name="Riley R."/>
            <person name="Grigoriev I.V."/>
            <person name="Spatafora J.W."/>
            <person name="Choi I.-G."/>
        </authorList>
    </citation>
    <scope>NUCLEOTIDE SEQUENCE [LARGE SCALE GENOMIC DNA]</scope>
    <source>
        <strain evidence="4 5">KUC8140</strain>
    </source>
</reference>
<dbReference type="EMBL" id="KQ086000">
    <property type="protein sequence ID" value="KLO11419.1"/>
    <property type="molecule type" value="Genomic_DNA"/>
</dbReference>
<dbReference type="SMART" id="SM00369">
    <property type="entry name" value="LRR_TYP"/>
    <property type="match status" value="7"/>
</dbReference>
<protein>
    <submittedName>
        <fullName evidence="4">RNI-like protein</fullName>
    </submittedName>
</protein>
<proteinExistence type="predicted"/>
<dbReference type="InParanoid" id="A0A0H2RHW0"/>
<evidence type="ECO:0000313" key="5">
    <source>
        <dbReference type="Proteomes" id="UP000053477"/>
    </source>
</evidence>
<dbReference type="SUPFAM" id="SSF52058">
    <property type="entry name" value="L domain-like"/>
    <property type="match status" value="1"/>
</dbReference>
<dbReference type="Pfam" id="PF00560">
    <property type="entry name" value="LRR_1"/>
    <property type="match status" value="1"/>
</dbReference>
<dbReference type="Pfam" id="PF13855">
    <property type="entry name" value="LRR_8"/>
    <property type="match status" value="1"/>
</dbReference>
<evidence type="ECO:0000256" key="2">
    <source>
        <dbReference type="ARBA" id="ARBA00022737"/>
    </source>
</evidence>
<dbReference type="PANTHER" id="PTHR48051:SF46">
    <property type="entry name" value="LEUCINE RICH REPEAT-CONTAINING DOMAIN PROTEIN"/>
    <property type="match status" value="1"/>
</dbReference>
<feature type="compositionally biased region" description="Basic and acidic residues" evidence="3">
    <location>
        <begin position="59"/>
        <end position="87"/>
    </location>
</feature>